<organism evidence="2 3">
    <name type="scientific">Cinchona calisaya</name>
    <dbReference type="NCBI Taxonomy" id="153742"/>
    <lineage>
        <taxon>Eukaryota</taxon>
        <taxon>Viridiplantae</taxon>
        <taxon>Streptophyta</taxon>
        <taxon>Embryophyta</taxon>
        <taxon>Tracheophyta</taxon>
        <taxon>Spermatophyta</taxon>
        <taxon>Magnoliopsida</taxon>
        <taxon>eudicotyledons</taxon>
        <taxon>Gunneridae</taxon>
        <taxon>Pentapetalae</taxon>
        <taxon>asterids</taxon>
        <taxon>lamiids</taxon>
        <taxon>Gentianales</taxon>
        <taxon>Rubiaceae</taxon>
        <taxon>Cinchonoideae</taxon>
        <taxon>Cinchoneae</taxon>
        <taxon>Cinchona</taxon>
    </lineage>
</organism>
<reference evidence="2 3" key="1">
    <citation type="submission" date="2024-11" db="EMBL/GenBank/DDBJ databases">
        <title>A near-complete genome assembly of Cinchona calisaya.</title>
        <authorList>
            <person name="Lian D.C."/>
            <person name="Zhao X.W."/>
            <person name="Wei L."/>
        </authorList>
    </citation>
    <scope>NUCLEOTIDE SEQUENCE [LARGE SCALE GENOMIC DNA]</scope>
    <source>
        <tissue evidence="2">Nenye</tissue>
    </source>
</reference>
<feature type="domain" description="Transposase MuDR plant" evidence="1">
    <location>
        <begin position="25"/>
        <end position="87"/>
    </location>
</feature>
<dbReference type="Pfam" id="PF03108">
    <property type="entry name" value="DBD_Tnp_Mut"/>
    <property type="match status" value="1"/>
</dbReference>
<keyword evidence="3" id="KW-1185">Reference proteome</keyword>
<evidence type="ECO:0000313" key="3">
    <source>
        <dbReference type="Proteomes" id="UP001630127"/>
    </source>
</evidence>
<protein>
    <recommendedName>
        <fullName evidence="1">Transposase MuDR plant domain-containing protein</fullName>
    </recommendedName>
</protein>
<dbReference type="Proteomes" id="UP001630127">
    <property type="component" value="Unassembled WGS sequence"/>
</dbReference>
<dbReference type="AlphaFoldDB" id="A0ABD3AJ35"/>
<comment type="caution">
    <text evidence="2">The sequence shown here is derived from an EMBL/GenBank/DDBJ whole genome shotgun (WGS) entry which is preliminary data.</text>
</comment>
<name>A0ABD3AJ35_9GENT</name>
<proteinExistence type="predicted"/>
<accession>A0ABD3AJ35</accession>
<dbReference type="InterPro" id="IPR004332">
    <property type="entry name" value="Transposase_MuDR"/>
</dbReference>
<gene>
    <name evidence="2" type="ORF">ACH5RR_010476</name>
</gene>
<dbReference type="EMBL" id="JBJUIK010000004">
    <property type="protein sequence ID" value="KAL3531154.1"/>
    <property type="molecule type" value="Genomic_DNA"/>
</dbReference>
<evidence type="ECO:0000313" key="2">
    <source>
        <dbReference type="EMBL" id="KAL3531154.1"/>
    </source>
</evidence>
<sequence length="98" mass="11485">MSSDDESGNDFPEFNEDTDMDNPNIIVGLVFHTGDVYRKVVRMYSIKKEFELKFKKNDHGKISAYCSREYGWKIYASYFRETKAIQVKSIYGTPHRCP</sequence>
<evidence type="ECO:0000259" key="1">
    <source>
        <dbReference type="Pfam" id="PF03108"/>
    </source>
</evidence>